<evidence type="ECO:0000313" key="2">
    <source>
        <dbReference type="Proteomes" id="UP000297245"/>
    </source>
</evidence>
<dbReference type="Proteomes" id="UP000297245">
    <property type="component" value="Unassembled WGS sequence"/>
</dbReference>
<evidence type="ECO:0000313" key="1">
    <source>
        <dbReference type="EMBL" id="THU93568.1"/>
    </source>
</evidence>
<dbReference type="EMBL" id="ML179246">
    <property type="protein sequence ID" value="THU93568.1"/>
    <property type="molecule type" value="Genomic_DNA"/>
</dbReference>
<keyword evidence="2" id="KW-1185">Reference proteome</keyword>
<protein>
    <submittedName>
        <fullName evidence="1">Uncharacterized protein</fullName>
    </submittedName>
</protein>
<accession>A0A4S8LWT7</accession>
<organism evidence="1 2">
    <name type="scientific">Dendrothele bispora (strain CBS 962.96)</name>
    <dbReference type="NCBI Taxonomy" id="1314807"/>
    <lineage>
        <taxon>Eukaryota</taxon>
        <taxon>Fungi</taxon>
        <taxon>Dikarya</taxon>
        <taxon>Basidiomycota</taxon>
        <taxon>Agaricomycotina</taxon>
        <taxon>Agaricomycetes</taxon>
        <taxon>Agaricomycetidae</taxon>
        <taxon>Agaricales</taxon>
        <taxon>Agaricales incertae sedis</taxon>
        <taxon>Dendrothele</taxon>
    </lineage>
</organism>
<sequence length="101" mass="11843">MEAPEAKFGWWEHQEREESVSGRDCHVLVVFLSNLFFGRELEYSNITIIIISIVLEQEKLPTHPCFYQRQQMPSVMCNSIKPCLNHKLSHQNCSSRPISMY</sequence>
<name>A0A4S8LWT7_DENBC</name>
<gene>
    <name evidence="1" type="ORF">K435DRAFT_189859</name>
</gene>
<proteinExistence type="predicted"/>
<dbReference type="AlphaFoldDB" id="A0A4S8LWT7"/>
<reference evidence="1 2" key="1">
    <citation type="journal article" date="2019" name="Nat. Ecol. Evol.">
        <title>Megaphylogeny resolves global patterns of mushroom evolution.</title>
        <authorList>
            <person name="Varga T."/>
            <person name="Krizsan K."/>
            <person name="Foldi C."/>
            <person name="Dima B."/>
            <person name="Sanchez-Garcia M."/>
            <person name="Sanchez-Ramirez S."/>
            <person name="Szollosi G.J."/>
            <person name="Szarkandi J.G."/>
            <person name="Papp V."/>
            <person name="Albert L."/>
            <person name="Andreopoulos W."/>
            <person name="Angelini C."/>
            <person name="Antonin V."/>
            <person name="Barry K.W."/>
            <person name="Bougher N.L."/>
            <person name="Buchanan P."/>
            <person name="Buyck B."/>
            <person name="Bense V."/>
            <person name="Catcheside P."/>
            <person name="Chovatia M."/>
            <person name="Cooper J."/>
            <person name="Damon W."/>
            <person name="Desjardin D."/>
            <person name="Finy P."/>
            <person name="Geml J."/>
            <person name="Haridas S."/>
            <person name="Hughes K."/>
            <person name="Justo A."/>
            <person name="Karasinski D."/>
            <person name="Kautmanova I."/>
            <person name="Kiss B."/>
            <person name="Kocsube S."/>
            <person name="Kotiranta H."/>
            <person name="LaButti K.M."/>
            <person name="Lechner B.E."/>
            <person name="Liimatainen K."/>
            <person name="Lipzen A."/>
            <person name="Lukacs Z."/>
            <person name="Mihaltcheva S."/>
            <person name="Morgado L.N."/>
            <person name="Niskanen T."/>
            <person name="Noordeloos M.E."/>
            <person name="Ohm R.A."/>
            <person name="Ortiz-Santana B."/>
            <person name="Ovrebo C."/>
            <person name="Racz N."/>
            <person name="Riley R."/>
            <person name="Savchenko A."/>
            <person name="Shiryaev A."/>
            <person name="Soop K."/>
            <person name="Spirin V."/>
            <person name="Szebenyi C."/>
            <person name="Tomsovsky M."/>
            <person name="Tulloss R.E."/>
            <person name="Uehling J."/>
            <person name="Grigoriev I.V."/>
            <person name="Vagvolgyi C."/>
            <person name="Papp T."/>
            <person name="Martin F.M."/>
            <person name="Miettinen O."/>
            <person name="Hibbett D.S."/>
            <person name="Nagy L.G."/>
        </authorList>
    </citation>
    <scope>NUCLEOTIDE SEQUENCE [LARGE SCALE GENOMIC DNA]</scope>
    <source>
        <strain evidence="1 2">CBS 962.96</strain>
    </source>
</reference>